<dbReference type="RefSeq" id="WP_189170752.1">
    <property type="nucleotide sequence ID" value="NZ_BMQB01000006.1"/>
</dbReference>
<dbReference type="PROSITE" id="PS51257">
    <property type="entry name" value="PROKAR_LIPOPROTEIN"/>
    <property type="match status" value="1"/>
</dbReference>
<dbReference type="EMBL" id="BMQB01000006">
    <property type="protein sequence ID" value="GGJ97757.1"/>
    <property type="molecule type" value="Genomic_DNA"/>
</dbReference>
<evidence type="ECO:0000256" key="2">
    <source>
        <dbReference type="SAM" id="SignalP"/>
    </source>
</evidence>
<name>A0A8J3BCG8_9ACTN</name>
<keyword evidence="2" id="KW-0732">Signal</keyword>
<feature type="chain" id="PRO_5039622050" description="PepSY domain-containing protein" evidence="2">
    <location>
        <begin position="21"/>
        <end position="153"/>
    </location>
</feature>
<comment type="caution">
    <text evidence="3">The sequence shown here is derived from an EMBL/GenBank/DDBJ whole genome shotgun (WGS) entry which is preliminary data.</text>
</comment>
<reference evidence="3" key="1">
    <citation type="journal article" date="2014" name="Int. J. Syst. Evol. Microbiol.">
        <title>Complete genome sequence of Corynebacterium casei LMG S-19264T (=DSM 44701T), isolated from a smear-ripened cheese.</title>
        <authorList>
            <consortium name="US DOE Joint Genome Institute (JGI-PGF)"/>
            <person name="Walter F."/>
            <person name="Albersmeier A."/>
            <person name="Kalinowski J."/>
            <person name="Ruckert C."/>
        </authorList>
    </citation>
    <scope>NUCLEOTIDE SEQUENCE</scope>
    <source>
        <strain evidence="3">JCM 3090</strain>
    </source>
</reference>
<gene>
    <name evidence="3" type="ORF">GCM10010123_29790</name>
</gene>
<organism evidence="3 4">
    <name type="scientific">Pilimelia anulata</name>
    <dbReference type="NCBI Taxonomy" id="53371"/>
    <lineage>
        <taxon>Bacteria</taxon>
        <taxon>Bacillati</taxon>
        <taxon>Actinomycetota</taxon>
        <taxon>Actinomycetes</taxon>
        <taxon>Micromonosporales</taxon>
        <taxon>Micromonosporaceae</taxon>
        <taxon>Pilimelia</taxon>
    </lineage>
</organism>
<sequence>MMRSRVRPALLALAVGGCLAVAGCADGDATVVPPLAGGSPTASAEPSPTLPSPPPAGDGRRTAPPGGDAQPPQRSPGGQSGTPCTAAERAGMFPTPTPYRGLTVDALRKRLGAKAEIRVVGADNECYVVTTDLRPGRVNVYLEKGRIAASDTE</sequence>
<evidence type="ECO:0000313" key="4">
    <source>
        <dbReference type="Proteomes" id="UP000649739"/>
    </source>
</evidence>
<keyword evidence="4" id="KW-1185">Reference proteome</keyword>
<accession>A0A8J3BCG8</accession>
<feature type="signal peptide" evidence="2">
    <location>
        <begin position="1"/>
        <end position="20"/>
    </location>
</feature>
<dbReference type="AlphaFoldDB" id="A0A8J3BCG8"/>
<proteinExistence type="predicted"/>
<feature type="region of interest" description="Disordered" evidence="1">
    <location>
        <begin position="35"/>
        <end position="99"/>
    </location>
</feature>
<reference evidence="3" key="2">
    <citation type="submission" date="2020-09" db="EMBL/GenBank/DDBJ databases">
        <authorList>
            <person name="Sun Q."/>
            <person name="Ohkuma M."/>
        </authorList>
    </citation>
    <scope>NUCLEOTIDE SEQUENCE</scope>
    <source>
        <strain evidence="3">JCM 3090</strain>
    </source>
</reference>
<feature type="compositionally biased region" description="Low complexity" evidence="1">
    <location>
        <begin position="36"/>
        <end position="47"/>
    </location>
</feature>
<evidence type="ECO:0000313" key="3">
    <source>
        <dbReference type="EMBL" id="GGJ97757.1"/>
    </source>
</evidence>
<evidence type="ECO:0008006" key="5">
    <source>
        <dbReference type="Google" id="ProtNLM"/>
    </source>
</evidence>
<protein>
    <recommendedName>
        <fullName evidence="5">PepSY domain-containing protein</fullName>
    </recommendedName>
</protein>
<evidence type="ECO:0000256" key="1">
    <source>
        <dbReference type="SAM" id="MobiDB-lite"/>
    </source>
</evidence>
<dbReference type="Proteomes" id="UP000649739">
    <property type="component" value="Unassembled WGS sequence"/>
</dbReference>